<evidence type="ECO:0000256" key="4">
    <source>
        <dbReference type="PIRSR" id="PIRSR600542-1"/>
    </source>
</evidence>
<dbReference type="EMBL" id="BSDY01000027">
    <property type="protein sequence ID" value="GLI57870.1"/>
    <property type="molecule type" value="Genomic_DNA"/>
</dbReference>
<dbReference type="GO" id="GO:0016746">
    <property type="term" value="F:acyltransferase activity"/>
    <property type="evidence" value="ECO:0007669"/>
    <property type="project" value="UniProtKB-KW"/>
</dbReference>
<dbReference type="PANTHER" id="PTHR22589">
    <property type="entry name" value="CARNITINE O-ACYLTRANSFERASE"/>
    <property type="match status" value="1"/>
</dbReference>
<dbReference type="Gene3D" id="3.30.559.10">
    <property type="entry name" value="Chloramphenicol acetyltransferase-like domain"/>
    <property type="match status" value="1"/>
</dbReference>
<evidence type="ECO:0000256" key="2">
    <source>
        <dbReference type="ARBA" id="ARBA00022679"/>
    </source>
</evidence>
<reference evidence="6" key="1">
    <citation type="submission" date="2022-12" db="EMBL/GenBank/DDBJ databases">
        <title>Reference genome sequencing for broad-spectrum identification of bacterial and archaeal isolates by mass spectrometry.</title>
        <authorList>
            <person name="Sekiguchi Y."/>
            <person name="Tourlousse D.M."/>
        </authorList>
    </citation>
    <scope>NUCLEOTIDE SEQUENCE</scope>
    <source>
        <strain evidence="6">10succ1</strain>
    </source>
</reference>
<dbReference type="RefSeq" id="WP_281837545.1">
    <property type="nucleotide sequence ID" value="NZ_BSDY01000027.1"/>
</dbReference>
<evidence type="ECO:0000313" key="6">
    <source>
        <dbReference type="EMBL" id="GLI57870.1"/>
    </source>
</evidence>
<dbReference type="InterPro" id="IPR023213">
    <property type="entry name" value="CAT-like_dom_sf"/>
</dbReference>
<evidence type="ECO:0000256" key="3">
    <source>
        <dbReference type="ARBA" id="ARBA00023315"/>
    </source>
</evidence>
<sequence length="565" mass="65759">MITEKLLELPVPPLEDTLKRYLQWSSVYLEDDDVQELEKEIENFKRGAGGKLQGLLNERREKKSSSSWLIDWWLESYLLGRGPTPIECNFAVPVNFKNKGEDHSEFLNKFIYSFVGVKDDFLDGKFDSVRNYFGKPLCRKQLDILKGASRVSKYERDGYHIGEDPAFVTILFKNNLYRIGIEENKNKTYTKVIEEILEKSIEKAYSLSTLSFDRSGIRVVEKAKIKEENREYFETLENSLMNISIVDKEFDHEEEKLGYYLYLEGENSYMYKPLNFIYNLKDKELYNNSEHTFQDGLTNVEIISAVKDNYDSYKNPEEGKTPKYELVEESISEQDERILEKIKEEYLQRTSQYRFTSLNIPLEGVNLKGFSKDAIVQLLIQYSAKKTFNDYRGTYEAVDMKEYLRGRTECVRPVSKEAIKFVEALIEGDREELITVYREAEGEHKKRIKDCKRGCGIDRHLFGMKSLIGALDSPSDREAAKKFFDSKAYKKVTENFISTTSLGHYEHIGRAIFTPVVEGGIGVSYELSSKGIGIDISYFNKSEEEVRRFKDSFQEGFNFLKKILF</sequence>
<evidence type="ECO:0000256" key="1">
    <source>
        <dbReference type="ARBA" id="ARBA00005232"/>
    </source>
</evidence>
<accession>A0A9W6GPL2</accession>
<comment type="caution">
    <text evidence="6">The sequence shown here is derived from an EMBL/GenBank/DDBJ whole genome shotgun (WGS) entry which is preliminary data.</text>
</comment>
<feature type="domain" description="Choline/carnitine acyltransferase" evidence="5">
    <location>
        <begin position="9"/>
        <end position="555"/>
    </location>
</feature>
<name>A0A9W6GPL2_9FUSO</name>
<dbReference type="InterPro" id="IPR039551">
    <property type="entry name" value="Cho/carn_acyl_trans"/>
</dbReference>
<dbReference type="Pfam" id="PF00755">
    <property type="entry name" value="Carn_acyltransf"/>
    <property type="match status" value="1"/>
</dbReference>
<dbReference type="Gene3D" id="3.30.559.70">
    <property type="entry name" value="Choline/Carnitine o-acyltransferase, domain 2"/>
    <property type="match status" value="1"/>
</dbReference>
<dbReference type="Proteomes" id="UP001144471">
    <property type="component" value="Unassembled WGS sequence"/>
</dbReference>
<comment type="similarity">
    <text evidence="1">Belongs to the carnitine/choline acetyltransferase family.</text>
</comment>
<dbReference type="AlphaFoldDB" id="A0A9W6GPL2"/>
<evidence type="ECO:0000313" key="7">
    <source>
        <dbReference type="Proteomes" id="UP001144471"/>
    </source>
</evidence>
<dbReference type="SUPFAM" id="SSF52777">
    <property type="entry name" value="CoA-dependent acyltransferases"/>
    <property type="match status" value="2"/>
</dbReference>
<dbReference type="InterPro" id="IPR042231">
    <property type="entry name" value="Cho/carn_acyl_trans_2"/>
</dbReference>
<feature type="active site" description="Proton acceptor" evidence="4">
    <location>
        <position position="291"/>
    </location>
</feature>
<proteinExistence type="inferred from homology"/>
<protein>
    <submittedName>
        <fullName evidence="6">Acetyltransferase</fullName>
    </submittedName>
</protein>
<keyword evidence="3" id="KW-0012">Acyltransferase</keyword>
<keyword evidence="2" id="KW-0808">Transferase</keyword>
<evidence type="ECO:0000259" key="5">
    <source>
        <dbReference type="Pfam" id="PF00755"/>
    </source>
</evidence>
<dbReference type="InterPro" id="IPR000542">
    <property type="entry name" value="Carn_acyl_trans"/>
</dbReference>
<keyword evidence="7" id="KW-1185">Reference proteome</keyword>
<gene>
    <name evidence="6" type="ORF">PM10SUCC1_33840</name>
</gene>
<organism evidence="6 7">
    <name type="scientific">Propionigenium maris DSM 9537</name>
    <dbReference type="NCBI Taxonomy" id="1123000"/>
    <lineage>
        <taxon>Bacteria</taxon>
        <taxon>Fusobacteriati</taxon>
        <taxon>Fusobacteriota</taxon>
        <taxon>Fusobacteriia</taxon>
        <taxon>Fusobacteriales</taxon>
        <taxon>Fusobacteriaceae</taxon>
        <taxon>Propionigenium</taxon>
    </lineage>
</organism>